<organism evidence="2">
    <name type="scientific">Arion vulgaris</name>
    <dbReference type="NCBI Taxonomy" id="1028688"/>
    <lineage>
        <taxon>Eukaryota</taxon>
        <taxon>Metazoa</taxon>
        <taxon>Spiralia</taxon>
        <taxon>Lophotrochozoa</taxon>
        <taxon>Mollusca</taxon>
        <taxon>Gastropoda</taxon>
        <taxon>Heterobranchia</taxon>
        <taxon>Euthyneura</taxon>
        <taxon>Panpulmonata</taxon>
        <taxon>Eupulmonata</taxon>
        <taxon>Stylommatophora</taxon>
        <taxon>Helicina</taxon>
        <taxon>Arionoidea</taxon>
        <taxon>Arionidae</taxon>
        <taxon>Arion</taxon>
    </lineage>
</organism>
<dbReference type="PANTHER" id="PTHR13500">
    <property type="entry name" value="NUCLEOLAR PRERIBOSOMAL-ASSOCIATED PROTEIN 1"/>
    <property type="match status" value="1"/>
</dbReference>
<dbReference type="PANTHER" id="PTHR13500:SF0">
    <property type="entry name" value="NUCLEOLAR PRE-RIBOSOMAL-ASSOCIATED PROTEIN 1"/>
    <property type="match status" value="1"/>
</dbReference>
<dbReference type="GO" id="GO:0005730">
    <property type="term" value="C:nucleolus"/>
    <property type="evidence" value="ECO:0007669"/>
    <property type="project" value="TreeGrafter"/>
</dbReference>
<dbReference type="AlphaFoldDB" id="A0A0B6ZSQ6"/>
<reference evidence="2" key="1">
    <citation type="submission" date="2014-12" db="EMBL/GenBank/DDBJ databases">
        <title>Insight into the proteome of Arion vulgaris.</title>
        <authorList>
            <person name="Aradska J."/>
            <person name="Bulat T."/>
            <person name="Smidak R."/>
            <person name="Sarate P."/>
            <person name="Gangsoo J."/>
            <person name="Sialana F."/>
            <person name="Bilban M."/>
            <person name="Lubec G."/>
        </authorList>
    </citation>
    <scope>NUCLEOTIDE SEQUENCE</scope>
    <source>
        <tissue evidence="2">Skin</tissue>
    </source>
</reference>
<proteinExistence type="predicted"/>
<accession>A0A0B6ZSQ6</accession>
<evidence type="ECO:0000313" key="2">
    <source>
        <dbReference type="EMBL" id="CEK71578.1"/>
    </source>
</evidence>
<feature type="region of interest" description="Disordered" evidence="1">
    <location>
        <begin position="101"/>
        <end position="121"/>
    </location>
</feature>
<feature type="non-terminal residue" evidence="2">
    <location>
        <position position="1"/>
    </location>
</feature>
<dbReference type="GO" id="GO:0000463">
    <property type="term" value="P:maturation of LSU-rRNA from tricistronic rRNA transcript (SSU-rRNA, 5.8S rRNA, LSU-rRNA)"/>
    <property type="evidence" value="ECO:0007669"/>
    <property type="project" value="TreeGrafter"/>
</dbReference>
<protein>
    <submittedName>
        <fullName evidence="2">Uncharacterized protein</fullName>
    </submittedName>
</protein>
<feature type="non-terminal residue" evidence="2">
    <location>
        <position position="585"/>
    </location>
</feature>
<dbReference type="GO" id="GO:0000466">
    <property type="term" value="P:maturation of 5.8S rRNA from tricistronic rRNA transcript (SSU-rRNA, 5.8S rRNA, LSU-rRNA)"/>
    <property type="evidence" value="ECO:0007669"/>
    <property type="project" value="TreeGrafter"/>
</dbReference>
<name>A0A0B6ZSQ6_9EUPU</name>
<evidence type="ECO:0000256" key="1">
    <source>
        <dbReference type="SAM" id="MobiDB-lite"/>
    </source>
</evidence>
<sequence>REGLMEKLLLSASENQQFRSLTIGLVCQMLESMEIFSKHVKELRLWLELAMESETDRNDQKPRKINPLSSPSVTFLARCLATLINNPSPYVDRIMEAMAETSRSSVNRDQNNDPAHSATSDSAIDAILAMDDKELDKKLDTCQPQVSSQHSDIIHLPFSPLTLVTLDNLQHLKSAGDVEKEYVSRVLVRLLHSLPDPIVLARIVTKSEAMASLCEGVPSYLQYWAGDKIRSSVTQPLPAAKFGILPSALMCRHFGLKNAGCTVAELSSQMGNLSSQEKLTALKQILLYVADVMQTQNQKKKCEETINNYIQLATSLCDHIYEEENQRSEDSSWMKLLLGTSKNVENDDVLMDGNSSADDMAVFEVLFSRIVLTASESVVVDSFRCVLLNSTLKTLLFTAIDETPKPSPKKSPKGNNRCVPAVSICEQVSQFVSYIITRSSSCSWLRSEMDLVDQYVNILLDGLVNERLSSRLEEICSNSLQSVSSLLDLTSLSRCVTRLLQIPISSLVDKHPDGSKIVNKSGGTLTYQTLCELLKHLKVLIENHPRFVNSLQLTKLLHPTNAGMCTKSRDSVCVQESYATKACIQ</sequence>
<dbReference type="InterPro" id="IPR039844">
    <property type="entry name" value="URB1"/>
</dbReference>
<dbReference type="EMBL" id="HACG01024713">
    <property type="protein sequence ID" value="CEK71578.1"/>
    <property type="molecule type" value="Transcribed_RNA"/>
</dbReference>
<gene>
    <name evidence="2" type="primary">ORF78986</name>
</gene>